<keyword evidence="3" id="KW-1185">Reference proteome</keyword>
<organism evidence="2 3">
    <name type="scientific">Mycena chlorophos</name>
    <name type="common">Agaric fungus</name>
    <name type="synonym">Agaricus chlorophos</name>
    <dbReference type="NCBI Taxonomy" id="658473"/>
    <lineage>
        <taxon>Eukaryota</taxon>
        <taxon>Fungi</taxon>
        <taxon>Dikarya</taxon>
        <taxon>Basidiomycota</taxon>
        <taxon>Agaricomycotina</taxon>
        <taxon>Agaricomycetes</taxon>
        <taxon>Agaricomycetidae</taxon>
        <taxon>Agaricales</taxon>
        <taxon>Marasmiineae</taxon>
        <taxon>Mycenaceae</taxon>
        <taxon>Mycena</taxon>
    </lineage>
</organism>
<evidence type="ECO:0000256" key="1">
    <source>
        <dbReference type="SAM" id="MobiDB-lite"/>
    </source>
</evidence>
<feature type="region of interest" description="Disordered" evidence="1">
    <location>
        <begin position="1"/>
        <end position="85"/>
    </location>
</feature>
<sequence length="242" mass="27671">MDSKARRQSAQPFYSRLPSPPQSPAEHRDTMSTTSTSRSSKHPVSVSRSPSSEVSSASRCTSGQKRKGTPSSATGAPTTKKPRIYPLEEDIIAQQAARIEFLERELSVVRAEAKMRRVSDENELSTMRSCLKHQFERVEEHQNSMRQLVEEKDALIEEKDAAISSARRHSEDVQRRAQAAEDKIKDMEARETRKFDEFRQANAKAKEYYNAKAEHWEKKYHDLKQLSTHIPRPGPSMKRGME</sequence>
<dbReference type="EMBL" id="DF839219">
    <property type="protein sequence ID" value="GAT43656.1"/>
    <property type="molecule type" value="Genomic_DNA"/>
</dbReference>
<proteinExistence type="predicted"/>
<dbReference type="Proteomes" id="UP000815677">
    <property type="component" value="Unassembled WGS sequence"/>
</dbReference>
<reference evidence="2" key="1">
    <citation type="submission" date="2014-09" db="EMBL/GenBank/DDBJ databases">
        <title>Genome sequence of the luminous mushroom Mycena chlorophos for searching fungal bioluminescence genes.</title>
        <authorList>
            <person name="Tanaka Y."/>
            <person name="Kasuga D."/>
            <person name="Oba Y."/>
            <person name="Hase S."/>
            <person name="Sato K."/>
            <person name="Oba Y."/>
            <person name="Sakakibara Y."/>
        </authorList>
    </citation>
    <scope>NUCLEOTIDE SEQUENCE</scope>
</reference>
<accession>A0ABQ0KXI0</accession>
<protein>
    <submittedName>
        <fullName evidence="2">Uncharacterized protein</fullName>
    </submittedName>
</protein>
<name>A0ABQ0KXI0_MYCCL</name>
<evidence type="ECO:0000313" key="3">
    <source>
        <dbReference type="Proteomes" id="UP000815677"/>
    </source>
</evidence>
<feature type="region of interest" description="Disordered" evidence="1">
    <location>
        <begin position="163"/>
        <end position="185"/>
    </location>
</feature>
<gene>
    <name evidence="2" type="ORF">MCHLO_01327</name>
</gene>
<evidence type="ECO:0000313" key="2">
    <source>
        <dbReference type="EMBL" id="GAT43656.1"/>
    </source>
</evidence>
<feature type="compositionally biased region" description="Low complexity" evidence="1">
    <location>
        <begin position="31"/>
        <end position="59"/>
    </location>
</feature>
<feature type="compositionally biased region" description="Basic and acidic residues" evidence="1">
    <location>
        <begin position="168"/>
        <end position="185"/>
    </location>
</feature>